<comment type="caution">
    <text evidence="1">The sequence shown here is derived from an EMBL/GenBank/DDBJ whole genome shotgun (WGS) entry which is preliminary data.</text>
</comment>
<organism evidence="1 2">
    <name type="scientific">Caulobacter rhizosphaerae</name>
    <dbReference type="NCBI Taxonomy" id="2010972"/>
    <lineage>
        <taxon>Bacteria</taxon>
        <taxon>Pseudomonadati</taxon>
        <taxon>Pseudomonadota</taxon>
        <taxon>Alphaproteobacteria</taxon>
        <taxon>Caulobacterales</taxon>
        <taxon>Caulobacteraceae</taxon>
        <taxon>Caulobacter</taxon>
    </lineage>
</organism>
<evidence type="ECO:0000313" key="1">
    <source>
        <dbReference type="EMBL" id="MDR6529649.1"/>
    </source>
</evidence>
<keyword evidence="2" id="KW-1185">Reference proteome</keyword>
<dbReference type="RefSeq" id="WP_163230303.1">
    <property type="nucleotide sequence ID" value="NZ_BMLD01000005.1"/>
</dbReference>
<sequence length="77" mass="8336">MNMVLIENTAGSSQVITIIEEFAGHSVSRDLNPGEHTRIPVGQFKSIVVRETYPDDWLARARARNATIPAAIASCAA</sequence>
<protein>
    <submittedName>
        <fullName evidence="1">Uncharacterized protein</fullName>
    </submittedName>
</protein>
<dbReference type="Proteomes" id="UP001262754">
    <property type="component" value="Unassembled WGS sequence"/>
</dbReference>
<reference evidence="1 2" key="1">
    <citation type="submission" date="2023-07" db="EMBL/GenBank/DDBJ databases">
        <title>Sorghum-associated microbial communities from plants grown in Nebraska, USA.</title>
        <authorList>
            <person name="Schachtman D."/>
        </authorList>
    </citation>
    <scope>NUCLEOTIDE SEQUENCE [LARGE SCALE GENOMIC DNA]</scope>
    <source>
        <strain evidence="1 2">DS2154</strain>
    </source>
</reference>
<proteinExistence type="predicted"/>
<evidence type="ECO:0000313" key="2">
    <source>
        <dbReference type="Proteomes" id="UP001262754"/>
    </source>
</evidence>
<accession>A0ABU1MTX7</accession>
<gene>
    <name evidence="1" type="ORF">J2800_000364</name>
</gene>
<name>A0ABU1MTX7_9CAUL</name>
<dbReference type="EMBL" id="JAVDRL010000001">
    <property type="protein sequence ID" value="MDR6529649.1"/>
    <property type="molecule type" value="Genomic_DNA"/>
</dbReference>